<dbReference type="InterPro" id="IPR001650">
    <property type="entry name" value="Helicase_C-like"/>
</dbReference>
<sequence length="1228" mass="142866">MEQKTKKVKLVKRKKRLLNNKQRVIDLEKIILGFKELETVDKIIEKSEQIVDELDEEEDLVKRIELELQLEGLKYVLEDIGYAENNIKDKSYPIVGDSNFSLKIARKREFNQYKINNEEWNSKNLEDISKKCSWNDLSQSQKFLQNFISPMTPYNGLLLFHGVGVGKTCSSITIAEGFKDYLEEKKKKVYVLLKPTIRENYKRSIIDLNKINEGDDNQCTGDNYFEEMGKSFVGKKIKKKEDLKKMEKKANKIINRYYDFYGYGEFVNIYKEIDNSIKVKDDKERLIILQKRLREKFSDSVIIIDEVHNITPRDKSYNENIDKSKKSKKNNKNNKRGGGNYNDFTEGLTLTQGEKDGKEVSGVLMKIIQMVENMKLVLLSATPMYNEATEIVYLLNLLLANDKKPLLNTSKIFNNGKITEEGKRILRKKTPGYVSYLRSENPINYPYKLEPEGVDIIKPEGLPNMDMKGNIIPADKRIKHLSFIACPMSSLQYEVYKKYFDFNETQVNAFDTVGSQICNITYNEDINLKMEDIEDVGGFYSDKGFKKILKTLKNKYKFENNNVKDYFTLSNLEKVAPKIAKIVSNVNKSYGINFVYSQFKNSGVFPIAFALEMEGYVNYDGTRLLDLPKDHPKKLIEGKQARYLIITGESSVDFNNYKKEKEGINMDGGELKVILGTQAAGEGLNIFNVRGIHILDPWHHLNRLEQIVGRGLRSCSHKNLPLEERNLMVFLYIVTYPDNHKETLDIKMYRKAEEKTLNVAEVQRELKILAVDCHLNKEGNVYLGEKWETPIDVKDLFGKKKKITIGDKAGSKICNYMDDCNYECYGGELGEEVNDSTYTLDFSKYDVKSVIKILKNYFREIRKVKSTFNEIFNFIKVKNQNISKTILSKALYNIIEKEIIVNDRLNRKGTIIYRGNEYIFQPVGLSNTVTMIERRIPFKTRKKKLGLEKILEKSINSKKVKNNITHIPSEEVARYFKENVQTYIKKLNINEKSNDLIIVIAEVYDRLEYKNKNIILKYILEKIIVMGELETYNFDNIYGVFNFEGMVEKIILSFKDEETYILSNIFDYILKNKIYLINGILGFKINYKNEMKYFKLNDKKLIELNGTELIDVKSEYVNRLKDIKTIDKTLSDLYGFITEDKKGNIIFKILDKKKGITKTTQQSTGSNCSHFKLPELKVLLSKFRSDIPVIKGKGDFCDNISFYMRKQNIENTDNLIYFYGLDEYLELK</sequence>
<dbReference type="CDD" id="cd18785">
    <property type="entry name" value="SF2_C"/>
    <property type="match status" value="1"/>
</dbReference>
<feature type="coiled-coil region" evidence="2">
    <location>
        <begin position="1"/>
        <end position="67"/>
    </location>
</feature>
<evidence type="ECO:0000256" key="1">
    <source>
        <dbReference type="ARBA" id="ARBA00022801"/>
    </source>
</evidence>
<organism evidence="5">
    <name type="scientific">viral metagenome</name>
    <dbReference type="NCBI Taxonomy" id="1070528"/>
    <lineage>
        <taxon>unclassified sequences</taxon>
        <taxon>metagenomes</taxon>
        <taxon>organismal metagenomes</taxon>
    </lineage>
</organism>
<feature type="compositionally biased region" description="Basic and acidic residues" evidence="3">
    <location>
        <begin position="314"/>
        <end position="324"/>
    </location>
</feature>
<dbReference type="EMBL" id="MN740339">
    <property type="protein sequence ID" value="QHU01366.1"/>
    <property type="molecule type" value="Genomic_DNA"/>
</dbReference>
<feature type="region of interest" description="Disordered" evidence="3">
    <location>
        <begin position="314"/>
        <end position="344"/>
    </location>
</feature>
<dbReference type="Pfam" id="PF00271">
    <property type="entry name" value="Helicase_C"/>
    <property type="match status" value="1"/>
</dbReference>
<dbReference type="AlphaFoldDB" id="A0A6C0J9F0"/>
<accession>A0A6C0J9F0</accession>
<proteinExistence type="predicted"/>
<reference evidence="5" key="1">
    <citation type="journal article" date="2020" name="Nature">
        <title>Giant virus diversity and host interactions through global metagenomics.</title>
        <authorList>
            <person name="Schulz F."/>
            <person name="Roux S."/>
            <person name="Paez-Espino D."/>
            <person name="Jungbluth S."/>
            <person name="Walsh D.A."/>
            <person name="Denef V.J."/>
            <person name="McMahon K.D."/>
            <person name="Konstantinidis K.T."/>
            <person name="Eloe-Fadrosh E.A."/>
            <person name="Kyrpides N.C."/>
            <person name="Woyke T."/>
        </authorList>
    </citation>
    <scope>NUCLEOTIDE SEQUENCE</scope>
    <source>
        <strain evidence="5">GVMAG-M-3300025860-25</strain>
    </source>
</reference>
<dbReference type="InterPro" id="IPR027417">
    <property type="entry name" value="P-loop_NTPase"/>
</dbReference>
<evidence type="ECO:0000256" key="2">
    <source>
        <dbReference type="SAM" id="Coils"/>
    </source>
</evidence>
<dbReference type="InterPro" id="IPR002464">
    <property type="entry name" value="DNA/RNA_helicase_DEAH_CS"/>
</dbReference>
<dbReference type="SUPFAM" id="SSF52540">
    <property type="entry name" value="P-loop containing nucleoside triphosphate hydrolases"/>
    <property type="match status" value="2"/>
</dbReference>
<evidence type="ECO:0000256" key="3">
    <source>
        <dbReference type="SAM" id="MobiDB-lite"/>
    </source>
</evidence>
<keyword evidence="1" id="KW-0378">Hydrolase</keyword>
<dbReference type="Gene3D" id="3.40.50.300">
    <property type="entry name" value="P-loop containing nucleotide triphosphate hydrolases"/>
    <property type="match status" value="2"/>
</dbReference>
<dbReference type="GO" id="GO:0016787">
    <property type="term" value="F:hydrolase activity"/>
    <property type="evidence" value="ECO:0007669"/>
    <property type="project" value="UniProtKB-KW"/>
</dbReference>
<dbReference type="PROSITE" id="PS00690">
    <property type="entry name" value="DEAH_ATP_HELICASE"/>
    <property type="match status" value="1"/>
</dbReference>
<name>A0A6C0J9F0_9ZZZZ</name>
<feature type="compositionally biased region" description="Basic residues" evidence="3">
    <location>
        <begin position="325"/>
        <end position="335"/>
    </location>
</feature>
<feature type="domain" description="Helicase C-terminal" evidence="4">
    <location>
        <begin position="668"/>
        <end position="713"/>
    </location>
</feature>
<keyword evidence="2" id="KW-0175">Coiled coil</keyword>
<protein>
    <recommendedName>
        <fullName evidence="4">Helicase C-terminal domain-containing protein</fullName>
    </recommendedName>
</protein>
<evidence type="ECO:0000313" key="5">
    <source>
        <dbReference type="EMBL" id="QHU01366.1"/>
    </source>
</evidence>
<evidence type="ECO:0000259" key="4">
    <source>
        <dbReference type="Pfam" id="PF00271"/>
    </source>
</evidence>